<dbReference type="InterPro" id="IPR002524">
    <property type="entry name" value="Cation_efflux"/>
</dbReference>
<proteinExistence type="inferred from homology"/>
<dbReference type="Pfam" id="PF01545">
    <property type="entry name" value="Cation_efflux"/>
    <property type="match status" value="1"/>
</dbReference>
<keyword evidence="5 8" id="KW-1133">Transmembrane helix</keyword>
<keyword evidence="6" id="KW-0406">Ion transport</keyword>
<dbReference type="Pfam" id="PF16916">
    <property type="entry name" value="ZT_dimer"/>
    <property type="match status" value="1"/>
</dbReference>
<keyword evidence="3" id="KW-0813">Transport</keyword>
<feature type="transmembrane region" description="Helical" evidence="8">
    <location>
        <begin position="55"/>
        <end position="73"/>
    </location>
</feature>
<dbReference type="Proteomes" id="UP001205609">
    <property type="component" value="Unassembled WGS sequence"/>
</dbReference>
<dbReference type="InterPro" id="IPR027470">
    <property type="entry name" value="Cation_efflux_CTD"/>
</dbReference>
<organism evidence="11 12">
    <name type="scientific">Staphylococcus americanisciuri</name>
    <dbReference type="NCBI Taxonomy" id="2973940"/>
    <lineage>
        <taxon>Bacteria</taxon>
        <taxon>Bacillati</taxon>
        <taxon>Bacillota</taxon>
        <taxon>Bacilli</taxon>
        <taxon>Bacillales</taxon>
        <taxon>Staphylococcaceae</taxon>
        <taxon>Staphylococcus</taxon>
    </lineage>
</organism>
<evidence type="ECO:0000256" key="7">
    <source>
        <dbReference type="ARBA" id="ARBA00023136"/>
    </source>
</evidence>
<dbReference type="PANTHER" id="PTHR11562:SF17">
    <property type="entry name" value="RE54080P-RELATED"/>
    <property type="match status" value="1"/>
</dbReference>
<comment type="similarity">
    <text evidence="2">Belongs to the cation diffusion facilitator (CDF) transporter (TC 2.A.4) family. SLC30A subfamily.</text>
</comment>
<evidence type="ECO:0000256" key="5">
    <source>
        <dbReference type="ARBA" id="ARBA00022989"/>
    </source>
</evidence>
<name>A0ABT2F3R3_9STAP</name>
<keyword evidence="12" id="KW-1185">Reference proteome</keyword>
<evidence type="ECO:0000256" key="4">
    <source>
        <dbReference type="ARBA" id="ARBA00022692"/>
    </source>
</evidence>
<evidence type="ECO:0000313" key="12">
    <source>
        <dbReference type="Proteomes" id="UP001205609"/>
    </source>
</evidence>
<comment type="subcellular location">
    <subcellularLocation>
        <location evidence="1">Membrane</location>
        <topology evidence="1">Multi-pass membrane protein</topology>
    </subcellularLocation>
</comment>
<evidence type="ECO:0000256" key="2">
    <source>
        <dbReference type="ARBA" id="ARBA00008873"/>
    </source>
</evidence>
<feature type="transmembrane region" description="Helical" evidence="8">
    <location>
        <begin position="85"/>
        <end position="109"/>
    </location>
</feature>
<keyword evidence="7 8" id="KW-0472">Membrane</keyword>
<evidence type="ECO:0000256" key="3">
    <source>
        <dbReference type="ARBA" id="ARBA00022448"/>
    </source>
</evidence>
<gene>
    <name evidence="11" type="ORF">NXS11_09380</name>
</gene>
<comment type="caution">
    <text evidence="11">The sequence shown here is derived from an EMBL/GenBank/DDBJ whole genome shotgun (WGS) entry which is preliminary data.</text>
</comment>
<feature type="domain" description="Cation efflux protein transmembrane" evidence="9">
    <location>
        <begin position="23"/>
        <end position="216"/>
    </location>
</feature>
<dbReference type="PANTHER" id="PTHR11562">
    <property type="entry name" value="CATION EFFLUX PROTEIN/ ZINC TRANSPORTER"/>
    <property type="match status" value="1"/>
</dbReference>
<feature type="transmembrane region" description="Helical" evidence="8">
    <location>
        <begin position="187"/>
        <end position="205"/>
    </location>
</feature>
<feature type="transmembrane region" description="Helical" evidence="8">
    <location>
        <begin position="160"/>
        <end position="181"/>
    </location>
</feature>
<keyword evidence="4 8" id="KW-0812">Transmembrane</keyword>
<dbReference type="InterPro" id="IPR058533">
    <property type="entry name" value="Cation_efflux_TM"/>
</dbReference>
<dbReference type="RefSeq" id="WP_259200745.1">
    <property type="nucleotide sequence ID" value="NZ_JANUXY010000010.1"/>
</dbReference>
<evidence type="ECO:0000259" key="10">
    <source>
        <dbReference type="Pfam" id="PF16916"/>
    </source>
</evidence>
<dbReference type="Gene3D" id="3.30.70.1350">
    <property type="entry name" value="Cation efflux protein, cytoplasmic domain"/>
    <property type="match status" value="1"/>
</dbReference>
<feature type="domain" description="Cation efflux protein cytoplasmic" evidence="10">
    <location>
        <begin position="220"/>
        <end position="296"/>
    </location>
</feature>
<evidence type="ECO:0000313" key="11">
    <source>
        <dbReference type="EMBL" id="MCS4487098.1"/>
    </source>
</evidence>
<dbReference type="InterPro" id="IPR027469">
    <property type="entry name" value="Cation_efflux_TMD_sf"/>
</dbReference>
<dbReference type="Gene3D" id="1.20.1510.10">
    <property type="entry name" value="Cation efflux protein transmembrane domain"/>
    <property type="match status" value="1"/>
</dbReference>
<dbReference type="InterPro" id="IPR036837">
    <property type="entry name" value="Cation_efflux_CTD_sf"/>
</dbReference>
<evidence type="ECO:0000256" key="6">
    <source>
        <dbReference type="ARBA" id="ARBA00023065"/>
    </source>
</evidence>
<dbReference type="NCBIfam" id="TIGR01297">
    <property type="entry name" value="CDF"/>
    <property type="match status" value="1"/>
</dbReference>
<feature type="transmembrane region" description="Helical" evidence="8">
    <location>
        <begin position="125"/>
        <end position="148"/>
    </location>
</feature>
<dbReference type="EMBL" id="JANUXY010000010">
    <property type="protein sequence ID" value="MCS4487098.1"/>
    <property type="molecule type" value="Genomic_DNA"/>
</dbReference>
<protein>
    <submittedName>
        <fullName evidence="11">Cation diffusion facilitator family transporter</fullName>
    </submittedName>
</protein>
<feature type="transmembrane region" description="Helical" evidence="8">
    <location>
        <begin position="21"/>
        <end position="43"/>
    </location>
</feature>
<dbReference type="SUPFAM" id="SSF160240">
    <property type="entry name" value="Cation efflux protein cytoplasmic domain-like"/>
    <property type="match status" value="1"/>
</dbReference>
<evidence type="ECO:0000256" key="8">
    <source>
        <dbReference type="SAM" id="Phobius"/>
    </source>
</evidence>
<sequence>MVRHQYFHHVEHRKQQKHSKSTLWLSLIITLLFTIVEFVGGLISNSLALLSDSFHMLSDVAALGLSMVAIYFASRPPTSRYTFGFLRLEILAAFLNGLALVLISLWIFYEAILRIIYPKSIDSTLMFGIATIGLLVNIVLTIILVRSLKAENNINIQSALWHFMGDLLNSVGVIVAVVLIHLTGIQLIDPILSMIIALVILRGGYKIMRNTWHILMEAVPEGLDIDEIINAMTSVEGVLDVHEFHLWSITTDHHSMSAHIVLDSRSSEDAYRTINKLERLLKEQYHLSHTTLQIEHLDVNHLDAQYFEHVRASQ</sequence>
<dbReference type="SUPFAM" id="SSF161111">
    <property type="entry name" value="Cation efflux protein transmembrane domain-like"/>
    <property type="match status" value="1"/>
</dbReference>
<evidence type="ECO:0000259" key="9">
    <source>
        <dbReference type="Pfam" id="PF01545"/>
    </source>
</evidence>
<accession>A0ABT2F3R3</accession>
<dbReference type="InterPro" id="IPR050681">
    <property type="entry name" value="CDF/SLC30A"/>
</dbReference>
<reference evidence="11 12" key="1">
    <citation type="journal article" date="2023" name="Int. J. Syst. Evol. Microbiol.">
        <title>Streptococcus sciuri sp. nov., Staphylococcus marylandisciuri sp. nov. and Staphylococcus americanisciuri sp. nov., isolated from faeces of eastern grey squirrel (Sciurus carolinensis).</title>
        <authorList>
            <person name="Volokhov D.V."/>
            <person name="Zagorodnyaya T.A."/>
            <person name="Furtak V.A."/>
            <person name="Nattanmai G."/>
            <person name="Randall L."/>
            <person name="Jose S."/>
            <person name="Gao Y."/>
            <person name="Eisenberg T."/>
            <person name="Delmonte P."/>
            <person name="Blom J."/>
            <person name="Mitchell K.K."/>
        </authorList>
    </citation>
    <scope>NUCLEOTIDE SEQUENCE [LARGE SCALE GENOMIC DNA]</scope>
    <source>
        <strain evidence="11 12">GRT3</strain>
    </source>
</reference>
<evidence type="ECO:0000256" key="1">
    <source>
        <dbReference type="ARBA" id="ARBA00004141"/>
    </source>
</evidence>